<dbReference type="InterPro" id="IPR041121">
    <property type="entry name" value="SDH_C"/>
</dbReference>
<dbReference type="Pfam" id="PF08501">
    <property type="entry name" value="Shikimate_dh_N"/>
    <property type="match status" value="1"/>
</dbReference>
<feature type="active site" description="Proton acceptor" evidence="8">
    <location>
        <position position="73"/>
    </location>
</feature>
<comment type="similarity">
    <text evidence="8">Belongs to the shikimate dehydrogenase family.</text>
</comment>
<protein>
    <recommendedName>
        <fullName evidence="2 8">Shikimate dehydrogenase (NADP(+))</fullName>
        <shortName evidence="8">SDH</shortName>
        <ecNumber evidence="2 8">1.1.1.25</ecNumber>
    </recommendedName>
</protein>
<comment type="pathway">
    <text evidence="1 8">Metabolic intermediate biosynthesis; chorismate biosynthesis; chorismate from D-erythrose 4-phosphate and phosphoenolpyruvate: step 4/7.</text>
</comment>
<dbReference type="HAMAP" id="MF_00222">
    <property type="entry name" value="Shikimate_DH_AroE"/>
    <property type="match status" value="1"/>
</dbReference>
<evidence type="ECO:0000256" key="5">
    <source>
        <dbReference type="ARBA" id="ARBA00023002"/>
    </source>
</evidence>
<accession>A0ABM6M5C8</accession>
<dbReference type="InterPro" id="IPR036291">
    <property type="entry name" value="NAD(P)-bd_dom_sf"/>
</dbReference>
<dbReference type="PANTHER" id="PTHR21089:SF1">
    <property type="entry name" value="BIFUNCTIONAL 3-DEHYDROQUINATE DEHYDRATASE_SHIKIMATE DEHYDROGENASE, CHLOROPLASTIC"/>
    <property type="match status" value="1"/>
</dbReference>
<feature type="binding site" evidence="8">
    <location>
        <position position="94"/>
    </location>
    <ligand>
        <name>shikimate</name>
        <dbReference type="ChEBI" id="CHEBI:36208"/>
    </ligand>
</feature>
<feature type="binding site" evidence="8">
    <location>
        <position position="218"/>
    </location>
    <ligand>
        <name>NADP(+)</name>
        <dbReference type="ChEBI" id="CHEBI:58349"/>
    </ligand>
</feature>
<dbReference type="Proteomes" id="UP000258016">
    <property type="component" value="Chromosome"/>
</dbReference>
<dbReference type="InterPro" id="IPR046346">
    <property type="entry name" value="Aminoacid_DH-like_N_sf"/>
</dbReference>
<comment type="caution">
    <text evidence="8">Lacks conserved residue(s) required for the propagation of feature annotation.</text>
</comment>
<keyword evidence="3 8" id="KW-0028">Amino-acid biosynthesis</keyword>
<keyword evidence="6 8" id="KW-0057">Aromatic amino acid biosynthesis</keyword>
<comment type="catalytic activity">
    <reaction evidence="7 8">
        <text>shikimate + NADP(+) = 3-dehydroshikimate + NADPH + H(+)</text>
        <dbReference type="Rhea" id="RHEA:17737"/>
        <dbReference type="ChEBI" id="CHEBI:15378"/>
        <dbReference type="ChEBI" id="CHEBI:16630"/>
        <dbReference type="ChEBI" id="CHEBI:36208"/>
        <dbReference type="ChEBI" id="CHEBI:57783"/>
        <dbReference type="ChEBI" id="CHEBI:58349"/>
        <dbReference type="EC" id="1.1.1.25"/>
    </reaction>
</comment>
<evidence type="ECO:0000256" key="6">
    <source>
        <dbReference type="ARBA" id="ARBA00023141"/>
    </source>
</evidence>
<dbReference type="RefSeq" id="WP_117351893.1">
    <property type="nucleotide sequence ID" value="NZ_CP020083.1"/>
</dbReference>
<dbReference type="EMBL" id="CP020083">
    <property type="protein sequence ID" value="ASR51107.1"/>
    <property type="molecule type" value="Genomic_DNA"/>
</dbReference>
<dbReference type="EC" id="1.1.1.25" evidence="2 8"/>
<name>A0ABM6M5C8_9SPHN</name>
<evidence type="ECO:0000313" key="12">
    <source>
        <dbReference type="Proteomes" id="UP000258016"/>
    </source>
</evidence>
<evidence type="ECO:0000256" key="7">
    <source>
        <dbReference type="ARBA" id="ARBA00049442"/>
    </source>
</evidence>
<dbReference type="InterPro" id="IPR011342">
    <property type="entry name" value="Shikimate_DH"/>
</dbReference>
<feature type="domain" description="SDH C-terminal" evidence="10">
    <location>
        <begin position="241"/>
        <end position="263"/>
    </location>
</feature>
<feature type="binding site" evidence="8">
    <location>
        <position position="110"/>
    </location>
    <ligand>
        <name>shikimate</name>
        <dbReference type="ChEBI" id="CHEBI:36208"/>
    </ligand>
</feature>
<evidence type="ECO:0000256" key="4">
    <source>
        <dbReference type="ARBA" id="ARBA00022857"/>
    </source>
</evidence>
<dbReference type="InterPro" id="IPR022893">
    <property type="entry name" value="Shikimate_DH_fam"/>
</dbReference>
<keyword evidence="5 8" id="KW-0560">Oxidoreductase</keyword>
<evidence type="ECO:0000313" key="11">
    <source>
        <dbReference type="EMBL" id="ASR51107.1"/>
    </source>
</evidence>
<sequence length="275" mass="29082">MEKPHAARPYAEVIGDPIAHSKSPLIHGFWLKQLGMDADYRTAHVTPDALGAYVDSRRDDPLWRGCNVTIPHKLSVMEHVADPGDVRTSIGAMNTIARNATGALFGTNTDAGGFYAPLGQSDFTGANVAVIGAGGAARAVLFALSRMDVASVTIHARNALKAMGLLASFGLKGQVRGMEDSLGEVALLVNTSPLGMKGFDPLNVDLSPLPEGAVVYDIVYAPLETALLKQARNLGLDTVDGLEMLIGQAALAFEIFFDVAPPRGHDDELRALLIA</sequence>
<dbReference type="NCBIfam" id="TIGR00507">
    <property type="entry name" value="aroE"/>
    <property type="match status" value="1"/>
</dbReference>
<feature type="binding site" evidence="8">
    <location>
        <position position="241"/>
    </location>
    <ligand>
        <name>NADP(+)</name>
        <dbReference type="ChEBI" id="CHEBI:58349"/>
    </ligand>
</feature>
<feature type="binding site" evidence="8">
    <location>
        <position position="85"/>
    </location>
    <ligand>
        <name>NADP(+)</name>
        <dbReference type="ChEBI" id="CHEBI:58349"/>
    </ligand>
</feature>
<dbReference type="Gene3D" id="3.40.50.720">
    <property type="entry name" value="NAD(P)-binding Rossmann-like Domain"/>
    <property type="match status" value="1"/>
</dbReference>
<feature type="domain" description="Shikimate dehydrogenase substrate binding N-terminal" evidence="9">
    <location>
        <begin position="13"/>
        <end position="96"/>
    </location>
</feature>
<feature type="binding site" evidence="8">
    <location>
        <position position="69"/>
    </location>
    <ligand>
        <name>shikimate</name>
        <dbReference type="ChEBI" id="CHEBI:36208"/>
    </ligand>
</feature>
<comment type="function">
    <text evidence="8">Involved in the biosynthesis of the chorismate, which leads to the biosynthesis of aromatic amino acids. Catalyzes the reversible NADPH linked reduction of 3-dehydroshikimate (DHSA) to yield shikimate (SA).</text>
</comment>
<evidence type="ECO:0000256" key="1">
    <source>
        <dbReference type="ARBA" id="ARBA00004871"/>
    </source>
</evidence>
<keyword evidence="4 8" id="KW-0521">NADP</keyword>
<proteinExistence type="inferred from homology"/>
<dbReference type="SUPFAM" id="SSF51735">
    <property type="entry name" value="NAD(P)-binding Rossmann-fold domains"/>
    <property type="match status" value="1"/>
</dbReference>
<organism evidence="11 12">
    <name type="scientific">Blastomonas fulva</name>
    <dbReference type="NCBI Taxonomy" id="1550728"/>
    <lineage>
        <taxon>Bacteria</taxon>
        <taxon>Pseudomonadati</taxon>
        <taxon>Pseudomonadota</taxon>
        <taxon>Alphaproteobacteria</taxon>
        <taxon>Sphingomonadales</taxon>
        <taxon>Sphingomonadaceae</taxon>
        <taxon>Blastomonas</taxon>
    </lineage>
</organism>
<dbReference type="Pfam" id="PF18317">
    <property type="entry name" value="SDH_C"/>
    <property type="match status" value="1"/>
</dbReference>
<comment type="subunit">
    <text evidence="8">Homodimer.</text>
</comment>
<evidence type="ECO:0000259" key="10">
    <source>
        <dbReference type="Pfam" id="PF18317"/>
    </source>
</evidence>
<evidence type="ECO:0000259" key="9">
    <source>
        <dbReference type="Pfam" id="PF08501"/>
    </source>
</evidence>
<feature type="binding site" evidence="8">
    <location>
        <position position="220"/>
    </location>
    <ligand>
        <name>shikimate</name>
        <dbReference type="ChEBI" id="CHEBI:36208"/>
    </ligand>
</feature>
<dbReference type="InterPro" id="IPR013708">
    <property type="entry name" value="Shikimate_DH-bd_N"/>
</dbReference>
<feature type="binding site" evidence="8">
    <location>
        <begin position="21"/>
        <end position="23"/>
    </location>
    <ligand>
        <name>shikimate</name>
        <dbReference type="ChEBI" id="CHEBI:36208"/>
    </ligand>
</feature>
<reference evidence="11 12" key="1">
    <citation type="submission" date="2017-03" db="EMBL/GenBank/DDBJ databases">
        <title>Complete genome sequence of Blastomonas fulva degrading microcsystin LR.</title>
        <authorList>
            <person name="Lee H.-g."/>
            <person name="Jin L."/>
            <person name="oh H.-M."/>
        </authorList>
    </citation>
    <scope>NUCLEOTIDE SEQUENCE [LARGE SCALE GENOMIC DNA]</scope>
    <source>
        <strain evidence="11 12">T2</strain>
    </source>
</reference>
<dbReference type="GeneID" id="303485162"/>
<feature type="binding site" evidence="8">
    <location>
        <position position="248"/>
    </location>
    <ligand>
        <name>shikimate</name>
        <dbReference type="ChEBI" id="CHEBI:36208"/>
    </ligand>
</feature>
<dbReference type="Gene3D" id="3.40.50.10860">
    <property type="entry name" value="Leucine Dehydrogenase, chain A, domain 1"/>
    <property type="match status" value="1"/>
</dbReference>
<evidence type="ECO:0000256" key="8">
    <source>
        <dbReference type="HAMAP-Rule" id="MF_00222"/>
    </source>
</evidence>
<dbReference type="SUPFAM" id="SSF53223">
    <property type="entry name" value="Aminoacid dehydrogenase-like, N-terminal domain"/>
    <property type="match status" value="1"/>
</dbReference>
<evidence type="ECO:0000256" key="2">
    <source>
        <dbReference type="ARBA" id="ARBA00012962"/>
    </source>
</evidence>
<gene>
    <name evidence="8" type="primary">aroE</name>
    <name evidence="11" type="ORF">B5J99_06170</name>
</gene>
<feature type="binding site" evidence="8">
    <location>
        <begin position="132"/>
        <end position="136"/>
    </location>
    <ligand>
        <name>NADP(+)</name>
        <dbReference type="ChEBI" id="CHEBI:58349"/>
    </ligand>
</feature>
<dbReference type="CDD" id="cd01065">
    <property type="entry name" value="NAD_bind_Shikimate_DH"/>
    <property type="match status" value="1"/>
</dbReference>
<dbReference type="PANTHER" id="PTHR21089">
    <property type="entry name" value="SHIKIMATE DEHYDROGENASE"/>
    <property type="match status" value="1"/>
</dbReference>
<evidence type="ECO:0000256" key="3">
    <source>
        <dbReference type="ARBA" id="ARBA00022605"/>
    </source>
</evidence>
<keyword evidence="12" id="KW-1185">Reference proteome</keyword>